<name>A0A9Q3CEX7_9BASI</name>
<gene>
    <name evidence="2" type="ORF">O181_021161</name>
</gene>
<evidence type="ECO:0000313" key="2">
    <source>
        <dbReference type="EMBL" id="MBW0481446.1"/>
    </source>
</evidence>
<comment type="caution">
    <text evidence="2">The sequence shown here is derived from an EMBL/GenBank/DDBJ whole genome shotgun (WGS) entry which is preliminary data.</text>
</comment>
<proteinExistence type="predicted"/>
<evidence type="ECO:0000313" key="3">
    <source>
        <dbReference type="Proteomes" id="UP000765509"/>
    </source>
</evidence>
<feature type="compositionally biased region" description="Basic residues" evidence="1">
    <location>
        <begin position="261"/>
        <end position="271"/>
    </location>
</feature>
<sequence length="369" mass="42251">MRYSESLIKAKKWTPIATQRSIKPQNSASIQGKPTLITGTGKITIINPVVTSKGKFPKAVDNKFIQGKFKGTLESQGTSQGTDKAFSEPEGQDTLDTEVDRNTMREIIPTLPLAFQLNRNLKQADWMDMDQILQLHPLLKDLFQWSMDSKRFKLASNWEELGESFQNIYLKDITFKYLMVITKGWNCTRKFRILEERKTRIRENQATIQAIEEKLNQKGPTLINSGSRGVDQHNSPVASHHSGTNRSVAKSHHPSQSQVVSRKRQGYKGKSKTSFSQRQSESDLIIQKLLELVKSVHKSHDALWLQMSQFAEETQKQVAELQESHLRMEKETAPMDKIVKPLQEGHFQLSKAPGETKRRLNQVLEEQYH</sequence>
<reference evidence="2" key="1">
    <citation type="submission" date="2021-03" db="EMBL/GenBank/DDBJ databases">
        <title>Draft genome sequence of rust myrtle Austropuccinia psidii MF-1, a brazilian biotype.</title>
        <authorList>
            <person name="Quecine M.C."/>
            <person name="Pachon D.M.R."/>
            <person name="Bonatelli M.L."/>
            <person name="Correr F.H."/>
            <person name="Franceschini L.M."/>
            <person name="Leite T.F."/>
            <person name="Margarido G.R.A."/>
            <person name="Almeida C.A."/>
            <person name="Ferrarezi J.A."/>
            <person name="Labate C.A."/>
        </authorList>
    </citation>
    <scope>NUCLEOTIDE SEQUENCE</scope>
    <source>
        <strain evidence="2">MF-1</strain>
    </source>
</reference>
<dbReference type="AlphaFoldDB" id="A0A9Q3CEX7"/>
<feature type="region of interest" description="Disordered" evidence="1">
    <location>
        <begin position="219"/>
        <end position="278"/>
    </location>
</feature>
<dbReference type="Proteomes" id="UP000765509">
    <property type="component" value="Unassembled WGS sequence"/>
</dbReference>
<protein>
    <submittedName>
        <fullName evidence="2">Uncharacterized protein</fullName>
    </submittedName>
</protein>
<keyword evidence="3" id="KW-1185">Reference proteome</keyword>
<feature type="compositionally biased region" description="Polar residues" evidence="1">
    <location>
        <begin position="73"/>
        <end position="82"/>
    </location>
</feature>
<feature type="compositionally biased region" description="Polar residues" evidence="1">
    <location>
        <begin position="219"/>
        <end position="260"/>
    </location>
</feature>
<feature type="region of interest" description="Disordered" evidence="1">
    <location>
        <begin position="71"/>
        <end position="94"/>
    </location>
</feature>
<evidence type="ECO:0000256" key="1">
    <source>
        <dbReference type="SAM" id="MobiDB-lite"/>
    </source>
</evidence>
<organism evidence="2 3">
    <name type="scientific">Austropuccinia psidii MF-1</name>
    <dbReference type="NCBI Taxonomy" id="1389203"/>
    <lineage>
        <taxon>Eukaryota</taxon>
        <taxon>Fungi</taxon>
        <taxon>Dikarya</taxon>
        <taxon>Basidiomycota</taxon>
        <taxon>Pucciniomycotina</taxon>
        <taxon>Pucciniomycetes</taxon>
        <taxon>Pucciniales</taxon>
        <taxon>Sphaerophragmiaceae</taxon>
        <taxon>Austropuccinia</taxon>
    </lineage>
</organism>
<dbReference type="EMBL" id="AVOT02006395">
    <property type="protein sequence ID" value="MBW0481446.1"/>
    <property type="molecule type" value="Genomic_DNA"/>
</dbReference>
<accession>A0A9Q3CEX7</accession>